<proteinExistence type="predicted"/>
<dbReference type="AlphaFoldDB" id="A0A1Q8R332"/>
<keyword evidence="2 5" id="KW-0812">Transmembrane</keyword>
<feature type="transmembrane region" description="Helical" evidence="5">
    <location>
        <begin position="29"/>
        <end position="49"/>
    </location>
</feature>
<dbReference type="RefSeq" id="WP_075363019.1">
    <property type="nucleotide sequence ID" value="NZ_MLBF01000001.1"/>
</dbReference>
<dbReference type="OrthoDB" id="1795111at2"/>
<dbReference type="GO" id="GO:0016020">
    <property type="term" value="C:membrane"/>
    <property type="evidence" value="ECO:0007669"/>
    <property type="project" value="UniProtKB-SubCell"/>
</dbReference>
<dbReference type="Pfam" id="PF02674">
    <property type="entry name" value="Colicin_V"/>
    <property type="match status" value="1"/>
</dbReference>
<evidence type="ECO:0000313" key="7">
    <source>
        <dbReference type="Proteomes" id="UP000186102"/>
    </source>
</evidence>
<keyword evidence="7" id="KW-1185">Reference proteome</keyword>
<feature type="transmembrane region" description="Helical" evidence="5">
    <location>
        <begin position="128"/>
        <end position="149"/>
    </location>
</feature>
<comment type="caution">
    <text evidence="6">The sequence shown here is derived from an EMBL/GenBank/DDBJ whole genome shotgun (WGS) entry which is preliminary data.</text>
</comment>
<comment type="subcellular location">
    <subcellularLocation>
        <location evidence="1">Membrane</location>
        <topology evidence="1">Multi-pass membrane protein</topology>
    </subcellularLocation>
</comment>
<evidence type="ECO:0000256" key="3">
    <source>
        <dbReference type="ARBA" id="ARBA00022989"/>
    </source>
</evidence>
<dbReference type="GO" id="GO:0009403">
    <property type="term" value="P:toxin biosynthetic process"/>
    <property type="evidence" value="ECO:0007669"/>
    <property type="project" value="InterPro"/>
</dbReference>
<evidence type="ECO:0000256" key="2">
    <source>
        <dbReference type="ARBA" id="ARBA00022692"/>
    </source>
</evidence>
<feature type="transmembrane region" description="Helical" evidence="5">
    <location>
        <begin position="169"/>
        <end position="191"/>
    </location>
</feature>
<dbReference type="InterPro" id="IPR003825">
    <property type="entry name" value="Colicin-V_CvpA"/>
</dbReference>
<evidence type="ECO:0000256" key="1">
    <source>
        <dbReference type="ARBA" id="ARBA00004141"/>
    </source>
</evidence>
<evidence type="ECO:0000313" key="6">
    <source>
        <dbReference type="EMBL" id="OLN34004.1"/>
    </source>
</evidence>
<dbReference type="EMBL" id="MLBF01000001">
    <property type="protein sequence ID" value="OLN34004.1"/>
    <property type="molecule type" value="Genomic_DNA"/>
</dbReference>
<keyword evidence="3 5" id="KW-1133">Transmembrane helix</keyword>
<organism evidence="6 7">
    <name type="scientific">Desulfosporosinus metallidurans</name>
    <dbReference type="NCBI Taxonomy" id="1888891"/>
    <lineage>
        <taxon>Bacteria</taxon>
        <taxon>Bacillati</taxon>
        <taxon>Bacillota</taxon>
        <taxon>Clostridia</taxon>
        <taxon>Eubacteriales</taxon>
        <taxon>Desulfitobacteriaceae</taxon>
        <taxon>Desulfosporosinus</taxon>
    </lineage>
</organism>
<reference evidence="6 7" key="1">
    <citation type="submission" date="2016-09" db="EMBL/GenBank/DDBJ databases">
        <title>Complete genome of Desulfosporosinus sp. OL.</title>
        <authorList>
            <person name="Mardanov A."/>
            <person name="Beletsky A."/>
            <person name="Panova A."/>
            <person name="Karnachuk O."/>
            <person name="Ravin N."/>
        </authorList>
    </citation>
    <scope>NUCLEOTIDE SEQUENCE [LARGE SCALE GENOMIC DNA]</scope>
    <source>
        <strain evidence="6 7">OL</strain>
    </source>
</reference>
<dbReference type="STRING" id="1888891.DSOL_0182"/>
<accession>A0A1Q8R332</accession>
<evidence type="ECO:0000256" key="5">
    <source>
        <dbReference type="SAM" id="Phobius"/>
    </source>
</evidence>
<sequence>MNLIDVLILGFVLLGALHGYQRGFITSIVSFLSSIVAFLVATWEYMAALRWAEQYFPLKEWLEPVIYRVLLPSVQSKAGTLQQQALGSILGALPPEWRSIFENLQGVKMPETIEQVTHRLAEMLTEHILSIIAFGCVFYIVVVLIHLVVSILLRPLGRWNGSFNRGGGLMFGGLSTLIGLSVLAGLLSPFLQLGVGGSFNVLIQNSYFYTYLVEIFHSLDQAFSAQLSQKLLEPLSQGKGVWY</sequence>
<dbReference type="Proteomes" id="UP000186102">
    <property type="component" value="Unassembled WGS sequence"/>
</dbReference>
<evidence type="ECO:0000256" key="4">
    <source>
        <dbReference type="ARBA" id="ARBA00023136"/>
    </source>
</evidence>
<gene>
    <name evidence="6" type="ORF">DSOL_0182</name>
</gene>
<name>A0A1Q8R332_9FIRM</name>
<evidence type="ECO:0008006" key="8">
    <source>
        <dbReference type="Google" id="ProtNLM"/>
    </source>
</evidence>
<protein>
    <recommendedName>
        <fullName evidence="8">Colicin V production protein</fullName>
    </recommendedName>
</protein>
<keyword evidence="4 5" id="KW-0472">Membrane</keyword>